<dbReference type="PROSITE" id="PS50005">
    <property type="entry name" value="TPR"/>
    <property type="match status" value="1"/>
</dbReference>
<dbReference type="EMBL" id="CAJOBH010241093">
    <property type="protein sequence ID" value="CAF5109555.1"/>
    <property type="molecule type" value="Genomic_DNA"/>
</dbReference>
<dbReference type="GO" id="GO:0097546">
    <property type="term" value="C:ciliary base"/>
    <property type="evidence" value="ECO:0007669"/>
    <property type="project" value="TreeGrafter"/>
</dbReference>
<evidence type="ECO:0000256" key="3">
    <source>
        <dbReference type="PROSITE-ProRule" id="PRU00339"/>
    </source>
</evidence>
<dbReference type="InterPro" id="IPR019734">
    <property type="entry name" value="TPR_rpt"/>
</dbReference>
<keyword evidence="2 3" id="KW-0802">TPR repeat</keyword>
<dbReference type="GO" id="GO:1905515">
    <property type="term" value="P:non-motile cilium assembly"/>
    <property type="evidence" value="ECO:0007669"/>
    <property type="project" value="TreeGrafter"/>
</dbReference>
<dbReference type="SUPFAM" id="SSF48452">
    <property type="entry name" value="TPR-like"/>
    <property type="match status" value="1"/>
</dbReference>
<dbReference type="Gene3D" id="1.25.40.10">
    <property type="entry name" value="Tetratricopeptide repeat domain"/>
    <property type="match status" value="1"/>
</dbReference>
<dbReference type="Proteomes" id="UP000681967">
    <property type="component" value="Unassembled WGS sequence"/>
</dbReference>
<dbReference type="GO" id="GO:0005814">
    <property type="term" value="C:centriole"/>
    <property type="evidence" value="ECO:0007669"/>
    <property type="project" value="TreeGrafter"/>
</dbReference>
<evidence type="ECO:0000313" key="5">
    <source>
        <dbReference type="Proteomes" id="UP000681967"/>
    </source>
</evidence>
<proteinExistence type="predicted"/>
<feature type="non-terminal residue" evidence="4">
    <location>
        <position position="1"/>
    </location>
</feature>
<sequence length="180" mass="20473">IDKDDKQGNLVLEATRDDRLRQFERKRRRFAEHVIVTAAKIVGNNSDGDFVGGYEWCIEQVRNSTYLELASGLEIQKAIAYLREDNFPKAISTLKEFEKAEAKLASAAATNLSFLYFLEKDLNSAHKYADLALKTDKFNPASLINKGNCCYAQQDYEKARYYYEEALNIDSGSVEALHNL</sequence>
<dbReference type="GO" id="GO:0097730">
    <property type="term" value="C:non-motile cilium"/>
    <property type="evidence" value="ECO:0007669"/>
    <property type="project" value="TreeGrafter"/>
</dbReference>
<evidence type="ECO:0000313" key="4">
    <source>
        <dbReference type="EMBL" id="CAF5109555.1"/>
    </source>
</evidence>
<keyword evidence="1" id="KW-0677">Repeat</keyword>
<reference evidence="4" key="1">
    <citation type="submission" date="2021-02" db="EMBL/GenBank/DDBJ databases">
        <authorList>
            <person name="Nowell W R."/>
        </authorList>
    </citation>
    <scope>NUCLEOTIDE SEQUENCE</scope>
</reference>
<dbReference type="PANTHER" id="PTHR44117:SF1">
    <property type="entry name" value="INTRAFLAGELLAR TRANSPORT PROTEIN 88 HOMOLOG"/>
    <property type="match status" value="1"/>
</dbReference>
<dbReference type="GO" id="GO:0036064">
    <property type="term" value="C:ciliary basal body"/>
    <property type="evidence" value="ECO:0007669"/>
    <property type="project" value="TreeGrafter"/>
</dbReference>
<feature type="repeat" description="TPR" evidence="3">
    <location>
        <begin position="140"/>
        <end position="173"/>
    </location>
</feature>
<comment type="caution">
    <text evidence="4">The sequence shown here is derived from an EMBL/GenBank/DDBJ whole genome shotgun (WGS) entry which is preliminary data.</text>
</comment>
<dbReference type="AlphaFoldDB" id="A0A8S3FB61"/>
<dbReference type="SMART" id="SM00028">
    <property type="entry name" value="TPR"/>
    <property type="match status" value="2"/>
</dbReference>
<dbReference type="GO" id="GO:0019894">
    <property type="term" value="F:kinesin binding"/>
    <property type="evidence" value="ECO:0007669"/>
    <property type="project" value="TreeGrafter"/>
</dbReference>
<feature type="non-terminal residue" evidence="4">
    <location>
        <position position="180"/>
    </location>
</feature>
<dbReference type="Pfam" id="PF07719">
    <property type="entry name" value="TPR_2"/>
    <property type="match status" value="1"/>
</dbReference>
<dbReference type="PANTHER" id="PTHR44117">
    <property type="entry name" value="INTRAFLAGELLAR TRANSPORT PROTEIN 88 HOMOLOG"/>
    <property type="match status" value="1"/>
</dbReference>
<accession>A0A8S3FB61</accession>
<protein>
    <recommendedName>
        <fullName evidence="6">Tetratricopeptide repeat protein</fullName>
    </recommendedName>
</protein>
<evidence type="ECO:0000256" key="1">
    <source>
        <dbReference type="ARBA" id="ARBA00022737"/>
    </source>
</evidence>
<dbReference type="InterPro" id="IPR011990">
    <property type="entry name" value="TPR-like_helical_dom_sf"/>
</dbReference>
<dbReference type="InterPro" id="IPR013105">
    <property type="entry name" value="TPR_2"/>
</dbReference>
<evidence type="ECO:0000256" key="2">
    <source>
        <dbReference type="ARBA" id="ARBA00022803"/>
    </source>
</evidence>
<name>A0A8S3FB61_9BILA</name>
<gene>
    <name evidence="4" type="ORF">BYL167_LOCUS65489</name>
</gene>
<evidence type="ECO:0008006" key="6">
    <source>
        <dbReference type="Google" id="ProtNLM"/>
    </source>
</evidence>
<organism evidence="4 5">
    <name type="scientific">Rotaria magnacalcarata</name>
    <dbReference type="NCBI Taxonomy" id="392030"/>
    <lineage>
        <taxon>Eukaryota</taxon>
        <taxon>Metazoa</taxon>
        <taxon>Spiralia</taxon>
        <taxon>Gnathifera</taxon>
        <taxon>Rotifera</taxon>
        <taxon>Eurotatoria</taxon>
        <taxon>Bdelloidea</taxon>
        <taxon>Philodinida</taxon>
        <taxon>Philodinidae</taxon>
        <taxon>Rotaria</taxon>
    </lineage>
</organism>
<dbReference type="GO" id="GO:0042073">
    <property type="term" value="P:intraciliary transport"/>
    <property type="evidence" value="ECO:0007669"/>
    <property type="project" value="TreeGrafter"/>
</dbReference>